<dbReference type="Proteomes" id="UP001596190">
    <property type="component" value="Unassembled WGS sequence"/>
</dbReference>
<sequence>MVYSVSTKQKSLRGRHLWSPGFFMSTFGNPSKETIVQYVDSQLDQYNGGRPRR</sequence>
<dbReference type="Pfam" id="PF01797">
    <property type="entry name" value="Y1_Tnp"/>
    <property type="match status" value="1"/>
</dbReference>
<dbReference type="InterPro" id="IPR002686">
    <property type="entry name" value="Transposase_17"/>
</dbReference>
<comment type="caution">
    <text evidence="2">The sequence shown here is derived from an EMBL/GenBank/DDBJ whole genome shotgun (WGS) entry which is preliminary data.</text>
</comment>
<evidence type="ECO:0000259" key="1">
    <source>
        <dbReference type="Pfam" id="PF01797"/>
    </source>
</evidence>
<name>A0ABW1T8A4_9LACO</name>
<dbReference type="InterPro" id="IPR036515">
    <property type="entry name" value="Transposase_17_sf"/>
</dbReference>
<gene>
    <name evidence="2" type="ORF">ACFP1H_05030</name>
</gene>
<dbReference type="SUPFAM" id="SSF143422">
    <property type="entry name" value="Transposase IS200-like"/>
    <property type="match status" value="1"/>
</dbReference>
<dbReference type="RefSeq" id="WP_373278636.1">
    <property type="nucleotide sequence ID" value="NZ_BJDO01000014.1"/>
</dbReference>
<dbReference type="EMBL" id="JBHSSA010000041">
    <property type="protein sequence ID" value="MFC6253942.1"/>
    <property type="molecule type" value="Genomic_DNA"/>
</dbReference>
<evidence type="ECO:0000313" key="3">
    <source>
        <dbReference type="Proteomes" id="UP001596190"/>
    </source>
</evidence>
<protein>
    <submittedName>
        <fullName evidence="2">Transposase</fullName>
    </submittedName>
</protein>
<reference evidence="3" key="1">
    <citation type="journal article" date="2019" name="Int. J. Syst. Evol. Microbiol.">
        <title>The Global Catalogue of Microorganisms (GCM) 10K type strain sequencing project: providing services to taxonomists for standard genome sequencing and annotation.</title>
        <authorList>
            <consortium name="The Broad Institute Genomics Platform"/>
            <consortium name="The Broad Institute Genome Sequencing Center for Infectious Disease"/>
            <person name="Wu L."/>
            <person name="Ma J."/>
        </authorList>
    </citation>
    <scope>NUCLEOTIDE SEQUENCE [LARGE SCALE GENOMIC DNA]</scope>
    <source>
        <strain evidence="3">CCM 8950</strain>
    </source>
</reference>
<proteinExistence type="predicted"/>
<keyword evidence="3" id="KW-1185">Reference proteome</keyword>
<dbReference type="Gene3D" id="3.30.70.1290">
    <property type="entry name" value="Transposase IS200-like"/>
    <property type="match status" value="1"/>
</dbReference>
<feature type="domain" description="Transposase IS200-like" evidence="1">
    <location>
        <begin position="8"/>
        <end position="42"/>
    </location>
</feature>
<evidence type="ECO:0000313" key="2">
    <source>
        <dbReference type="EMBL" id="MFC6253942.1"/>
    </source>
</evidence>
<accession>A0ABW1T8A4</accession>
<organism evidence="2 3">
    <name type="scientific">Secundilactobacillus hailunensis</name>
    <dbReference type="NCBI Taxonomy" id="2559923"/>
    <lineage>
        <taxon>Bacteria</taxon>
        <taxon>Bacillati</taxon>
        <taxon>Bacillota</taxon>
        <taxon>Bacilli</taxon>
        <taxon>Lactobacillales</taxon>
        <taxon>Lactobacillaceae</taxon>
        <taxon>Secundilactobacillus</taxon>
    </lineage>
</organism>